<name>A0AAV2F719_9ROSI</name>
<proteinExistence type="predicted"/>
<gene>
    <name evidence="2" type="ORF">LTRI10_LOCUS34363</name>
</gene>
<keyword evidence="3" id="KW-1185">Reference proteome</keyword>
<sequence length="179" mass="19685">MKHHQRISIPSLLTQAARNAAALLPNSLLLLVNSRCRPAATLALEVQLFLLPGLHQVTTQSRRWLAAQLHAQVPIVVILVRPVRHPDLVVGSPPSSTRRFGLRRSPSAQSRRRPVRYPDPAAQLHGGLLQPNPVAAQFVTQISSSARRPAPPPSAQSRRHSHSLPHPATAKNRRPKSTR</sequence>
<evidence type="ECO:0000256" key="1">
    <source>
        <dbReference type="SAM" id="MobiDB-lite"/>
    </source>
</evidence>
<organism evidence="2 3">
    <name type="scientific">Linum trigynum</name>
    <dbReference type="NCBI Taxonomy" id="586398"/>
    <lineage>
        <taxon>Eukaryota</taxon>
        <taxon>Viridiplantae</taxon>
        <taxon>Streptophyta</taxon>
        <taxon>Embryophyta</taxon>
        <taxon>Tracheophyta</taxon>
        <taxon>Spermatophyta</taxon>
        <taxon>Magnoliopsida</taxon>
        <taxon>eudicotyledons</taxon>
        <taxon>Gunneridae</taxon>
        <taxon>Pentapetalae</taxon>
        <taxon>rosids</taxon>
        <taxon>fabids</taxon>
        <taxon>Malpighiales</taxon>
        <taxon>Linaceae</taxon>
        <taxon>Linum</taxon>
    </lineage>
</organism>
<accession>A0AAV2F719</accession>
<reference evidence="2 3" key="1">
    <citation type="submission" date="2024-04" db="EMBL/GenBank/DDBJ databases">
        <authorList>
            <person name="Fracassetti M."/>
        </authorList>
    </citation>
    <scope>NUCLEOTIDE SEQUENCE [LARGE SCALE GENOMIC DNA]</scope>
</reference>
<evidence type="ECO:0000313" key="2">
    <source>
        <dbReference type="EMBL" id="CAL1393817.1"/>
    </source>
</evidence>
<dbReference type="AlphaFoldDB" id="A0AAV2F719"/>
<feature type="region of interest" description="Disordered" evidence="1">
    <location>
        <begin position="88"/>
        <end position="179"/>
    </location>
</feature>
<dbReference type="EMBL" id="OZ034819">
    <property type="protein sequence ID" value="CAL1393817.1"/>
    <property type="molecule type" value="Genomic_DNA"/>
</dbReference>
<protein>
    <submittedName>
        <fullName evidence="2">Uncharacterized protein</fullName>
    </submittedName>
</protein>
<dbReference type="Proteomes" id="UP001497516">
    <property type="component" value="Chromosome 6"/>
</dbReference>
<evidence type="ECO:0000313" key="3">
    <source>
        <dbReference type="Proteomes" id="UP001497516"/>
    </source>
</evidence>